<dbReference type="GO" id="GO:0005886">
    <property type="term" value="C:plasma membrane"/>
    <property type="evidence" value="ECO:0007669"/>
    <property type="project" value="TreeGrafter"/>
</dbReference>
<dbReference type="EMBL" id="JABVXQ010000012">
    <property type="protein sequence ID" value="KAF6084379.1"/>
    <property type="molecule type" value="Genomic_DNA"/>
</dbReference>
<evidence type="ECO:0000256" key="9">
    <source>
        <dbReference type="PROSITE-ProRule" id="PRU00276"/>
    </source>
</evidence>
<keyword evidence="3 11" id="KW-0812">Transmembrane</keyword>
<dbReference type="GO" id="GO:0007339">
    <property type="term" value="P:binding of sperm to zona pellucida"/>
    <property type="evidence" value="ECO:0007669"/>
    <property type="project" value="TreeGrafter"/>
</dbReference>
<feature type="transmembrane region" description="Helical" evidence="11">
    <location>
        <begin position="696"/>
        <end position="713"/>
    </location>
</feature>
<keyword evidence="6 8" id="KW-1015">Disulfide bond</keyword>
<feature type="signal peptide" evidence="12">
    <location>
        <begin position="1"/>
        <end position="16"/>
    </location>
</feature>
<evidence type="ECO:0000256" key="1">
    <source>
        <dbReference type="ARBA" id="ARBA00004479"/>
    </source>
</evidence>
<keyword evidence="4 11" id="KW-1133">Transmembrane helix</keyword>
<protein>
    <recommendedName>
        <fullName evidence="18">Disintegrin and metalloproteinase domain-containing protein 5-like</fullName>
    </recommendedName>
</protein>
<dbReference type="Proteomes" id="UP000664940">
    <property type="component" value="Unassembled WGS sequence"/>
</dbReference>
<sequence>MFFLLVLLTGLSGLQAGPHPHKIFLQTTVPEKISSSDTKKDPENNVAYMITINEKPYFVYLTKQSFLSSVSVVYSYDQNDTQKANPLLDQMDCSYYGYIAGFPNSVVSLNTCSGLRGTLQFKNVSYGIEPVATESEFVHMIYEDKGYDINLPLLRENDFYSYNTSEFHYGKKSERVEFFKLFPQSLEIYIVVDKNLFDYMGSDVQAVTQKVIQIIGFVNTMLTQLKLTVKISAIEIWSNKNKISTVGNANNILIRFLDWKSKNVFQTPHAAYLLAFKKELSFIGAIRPGKICNKDYVAGVALYPEGSSLEFYTVSIVQMLSLNMGLSFDNTDTCYCSGDVCTMSPEAMRFRGVKDFSTCSLDEFKYFASNSGFDCLHNIRPVPPVYKQSSSVCGNGKLETGEECDCGTPRNCTHKTCCEATSCRLKHEKQCGSGECCTNDCKLKPGGTLCRKAIDAECDFTDYCNGYAPHCVPDTFARNGQSCHSGEAHCFEGRCRTFDKQCKTLIGKDSRGAPFDCFEEINSEGDRFGNCGRSYCTFSETLCGKLVCSWPHKALISQANLSVIYAHVRDEICVSTYLDTGKIPRNTKSTYETPEERDQTFVEDGSTCGPEMICVRFRCLEVKHLFDESLCNSATHCQSRGICNNFHHCHCDKGFAPPNCTELKGEFGSIDDGHRGTGRSLLDRRSTAPPKRQYQLIFYISLPVLIIAAAVLIKRDKIRELCHRGETESERSTSEESSNDDLSPSESNSI</sequence>
<evidence type="ECO:0000256" key="11">
    <source>
        <dbReference type="SAM" id="Phobius"/>
    </source>
</evidence>
<evidence type="ECO:0000256" key="7">
    <source>
        <dbReference type="ARBA" id="ARBA00038664"/>
    </source>
</evidence>
<dbReference type="PROSITE" id="PS01186">
    <property type="entry name" value="EGF_2"/>
    <property type="match status" value="1"/>
</dbReference>
<dbReference type="GO" id="GO:0006508">
    <property type="term" value="P:proteolysis"/>
    <property type="evidence" value="ECO:0007669"/>
    <property type="project" value="InterPro"/>
</dbReference>
<dbReference type="GO" id="GO:0004222">
    <property type="term" value="F:metalloendopeptidase activity"/>
    <property type="evidence" value="ECO:0007669"/>
    <property type="project" value="InterPro"/>
</dbReference>
<keyword evidence="2 8" id="KW-0245">EGF-like domain</keyword>
<comment type="subunit">
    <text evidence="7">Interacts with TEX101.</text>
</comment>
<proteinExistence type="predicted"/>
<comment type="subcellular location">
    <subcellularLocation>
        <location evidence="1">Membrane</location>
        <topology evidence="1">Single-pass type I membrane protein</topology>
    </subcellularLocation>
</comment>
<dbReference type="InterPro" id="IPR006586">
    <property type="entry name" value="ADAM_Cys-rich"/>
</dbReference>
<dbReference type="SMART" id="SM00050">
    <property type="entry name" value="DISIN"/>
    <property type="match status" value="1"/>
</dbReference>
<feature type="disulfide bond" evidence="8">
    <location>
        <begin position="651"/>
        <end position="660"/>
    </location>
</feature>
<dbReference type="SUPFAM" id="SSF55486">
    <property type="entry name" value="Metalloproteases ('zincins'), catalytic domain"/>
    <property type="match status" value="1"/>
</dbReference>
<evidence type="ECO:0000256" key="2">
    <source>
        <dbReference type="ARBA" id="ARBA00022536"/>
    </source>
</evidence>
<dbReference type="InterPro" id="IPR034027">
    <property type="entry name" value="Reprolysin_adamalysin"/>
</dbReference>
<feature type="disulfide bond" evidence="9">
    <location>
        <begin position="336"/>
        <end position="341"/>
    </location>
</feature>
<reference evidence="16 17" key="1">
    <citation type="journal article" date="2020" name="Nature">
        <title>Six reference-quality genomes reveal evolution of bat adaptations.</title>
        <authorList>
            <person name="Jebb D."/>
            <person name="Huang Z."/>
            <person name="Pippel M."/>
            <person name="Hughes G.M."/>
            <person name="Lavrichenko K."/>
            <person name="Devanna P."/>
            <person name="Winkler S."/>
            <person name="Jermiin L.S."/>
            <person name="Skirmuntt E.C."/>
            <person name="Katzourakis A."/>
            <person name="Burkitt-Gray L."/>
            <person name="Ray D.A."/>
            <person name="Sullivan K.A.M."/>
            <person name="Roscito J.G."/>
            <person name="Kirilenko B.M."/>
            <person name="Davalos L.M."/>
            <person name="Corthals A.P."/>
            <person name="Power M.L."/>
            <person name="Jones G."/>
            <person name="Ransome R.D."/>
            <person name="Dechmann D.K.N."/>
            <person name="Locatelli A.G."/>
            <person name="Puechmaille S.J."/>
            <person name="Fedrigo O."/>
            <person name="Jarvis E.D."/>
            <person name="Hiller M."/>
            <person name="Vernes S.C."/>
            <person name="Myers E.W."/>
            <person name="Teeling E.C."/>
        </authorList>
    </citation>
    <scope>NUCLEOTIDE SEQUENCE [LARGE SCALE GENOMIC DNA]</scope>
    <source>
        <strain evidence="16">Bat1K_MPI-CBG_1</strain>
    </source>
</reference>
<evidence type="ECO:0000256" key="10">
    <source>
        <dbReference type="SAM" id="MobiDB-lite"/>
    </source>
</evidence>
<dbReference type="CDD" id="cd04269">
    <property type="entry name" value="ZnMc_adamalysin_II_like"/>
    <property type="match status" value="1"/>
</dbReference>
<organism evidence="16 17">
    <name type="scientific">Phyllostomus discolor</name>
    <name type="common">pale spear-nosed bat</name>
    <dbReference type="NCBI Taxonomy" id="89673"/>
    <lineage>
        <taxon>Eukaryota</taxon>
        <taxon>Metazoa</taxon>
        <taxon>Chordata</taxon>
        <taxon>Craniata</taxon>
        <taxon>Vertebrata</taxon>
        <taxon>Euteleostomi</taxon>
        <taxon>Mammalia</taxon>
        <taxon>Eutheria</taxon>
        <taxon>Laurasiatheria</taxon>
        <taxon>Chiroptera</taxon>
        <taxon>Yangochiroptera</taxon>
        <taxon>Phyllostomidae</taxon>
        <taxon>Phyllostominae</taxon>
        <taxon>Phyllostomus</taxon>
    </lineage>
</organism>
<dbReference type="PROSITE" id="PS00427">
    <property type="entry name" value="DISINTEGRIN_1"/>
    <property type="match status" value="1"/>
</dbReference>
<feature type="domain" description="Disintegrin" evidence="14">
    <location>
        <begin position="390"/>
        <end position="479"/>
    </location>
</feature>
<dbReference type="Pfam" id="PF01562">
    <property type="entry name" value="Pep_M12B_propep"/>
    <property type="match status" value="1"/>
</dbReference>
<dbReference type="SMART" id="SM00608">
    <property type="entry name" value="ACR"/>
    <property type="match status" value="1"/>
</dbReference>
<evidence type="ECO:0008006" key="18">
    <source>
        <dbReference type="Google" id="ProtNLM"/>
    </source>
</evidence>
<comment type="caution">
    <text evidence="8">Lacks conserved residue(s) required for the propagation of feature annotation.</text>
</comment>
<dbReference type="Pfam" id="PF08516">
    <property type="entry name" value="ADAM_CR"/>
    <property type="match status" value="1"/>
</dbReference>
<dbReference type="PANTHER" id="PTHR11905:SF28">
    <property type="entry name" value="DISINTEGRIN AND METALLOPROTEINASE DOMAIN-CONTAINING PROTEIN 5"/>
    <property type="match status" value="1"/>
</dbReference>
<name>A0A834DLM4_9CHIR</name>
<feature type="chain" id="PRO_5032434915" description="Disintegrin and metalloproteinase domain-containing protein 5-like" evidence="12">
    <location>
        <begin position="17"/>
        <end position="750"/>
    </location>
</feature>
<feature type="domain" description="EGF-like" evidence="13">
    <location>
        <begin position="627"/>
        <end position="661"/>
    </location>
</feature>
<feature type="compositionally biased region" description="Basic and acidic residues" evidence="10">
    <location>
        <begin position="724"/>
        <end position="734"/>
    </location>
</feature>
<dbReference type="InterPro" id="IPR036436">
    <property type="entry name" value="Disintegrin_dom_sf"/>
</dbReference>
<dbReference type="InterPro" id="IPR001590">
    <property type="entry name" value="Peptidase_M12B"/>
</dbReference>
<dbReference type="AlphaFoldDB" id="A0A834DLM4"/>
<evidence type="ECO:0000256" key="4">
    <source>
        <dbReference type="ARBA" id="ARBA00022989"/>
    </source>
</evidence>
<dbReference type="Pfam" id="PF01421">
    <property type="entry name" value="Reprolysin"/>
    <property type="match status" value="1"/>
</dbReference>
<dbReference type="Gene3D" id="3.40.390.10">
    <property type="entry name" value="Collagenase (Catalytic Domain)"/>
    <property type="match status" value="1"/>
</dbReference>
<dbReference type="InterPro" id="IPR001762">
    <property type="entry name" value="Disintegrin_dom"/>
</dbReference>
<evidence type="ECO:0000313" key="17">
    <source>
        <dbReference type="Proteomes" id="UP000664940"/>
    </source>
</evidence>
<evidence type="ECO:0000256" key="5">
    <source>
        <dbReference type="ARBA" id="ARBA00023136"/>
    </source>
</evidence>
<feature type="domain" description="Peptidase M12B" evidence="15">
    <location>
        <begin position="184"/>
        <end position="380"/>
    </location>
</feature>
<keyword evidence="12" id="KW-0732">Signal</keyword>
<evidence type="ECO:0000256" key="12">
    <source>
        <dbReference type="SAM" id="SignalP"/>
    </source>
</evidence>
<dbReference type="PROSITE" id="PS50214">
    <property type="entry name" value="DISINTEGRIN_2"/>
    <property type="match status" value="1"/>
</dbReference>
<dbReference type="InterPro" id="IPR024079">
    <property type="entry name" value="MetalloPept_cat_dom_sf"/>
</dbReference>
<evidence type="ECO:0000259" key="13">
    <source>
        <dbReference type="PROSITE" id="PS50026"/>
    </source>
</evidence>
<dbReference type="InterPro" id="IPR018358">
    <property type="entry name" value="Disintegrin_CS"/>
</dbReference>
<dbReference type="GO" id="GO:0008584">
    <property type="term" value="P:male gonad development"/>
    <property type="evidence" value="ECO:0007669"/>
    <property type="project" value="TreeGrafter"/>
</dbReference>
<dbReference type="Pfam" id="PF00200">
    <property type="entry name" value="Disintegrin"/>
    <property type="match status" value="1"/>
</dbReference>
<evidence type="ECO:0000313" key="16">
    <source>
        <dbReference type="EMBL" id="KAF6084379.1"/>
    </source>
</evidence>
<evidence type="ECO:0000259" key="15">
    <source>
        <dbReference type="PROSITE" id="PS50215"/>
    </source>
</evidence>
<dbReference type="PANTHER" id="PTHR11905">
    <property type="entry name" value="ADAM A DISINTEGRIN AND METALLOPROTEASE DOMAIN"/>
    <property type="match status" value="1"/>
</dbReference>
<dbReference type="FunFam" id="4.10.70.10:FF:000001">
    <property type="entry name" value="Disintegrin and metalloproteinase domain-containing protein 22"/>
    <property type="match status" value="1"/>
</dbReference>
<dbReference type="SUPFAM" id="SSF57552">
    <property type="entry name" value="Blood coagulation inhibitor (disintegrin)"/>
    <property type="match status" value="1"/>
</dbReference>
<feature type="compositionally biased region" description="Polar residues" evidence="10">
    <location>
        <begin position="740"/>
        <end position="750"/>
    </location>
</feature>
<evidence type="ECO:0000259" key="14">
    <source>
        <dbReference type="PROSITE" id="PS50214"/>
    </source>
</evidence>
<dbReference type="PROSITE" id="PS50026">
    <property type="entry name" value="EGF_3"/>
    <property type="match status" value="1"/>
</dbReference>
<dbReference type="Gene3D" id="4.10.70.10">
    <property type="entry name" value="Disintegrin domain"/>
    <property type="match status" value="1"/>
</dbReference>
<dbReference type="PROSITE" id="PS50215">
    <property type="entry name" value="ADAM_MEPRO"/>
    <property type="match status" value="1"/>
</dbReference>
<dbReference type="InterPro" id="IPR000742">
    <property type="entry name" value="EGF"/>
</dbReference>
<gene>
    <name evidence="16" type="ORF">HJG60_008641</name>
</gene>
<comment type="caution">
    <text evidence="16">The sequence shown here is derived from an EMBL/GenBank/DDBJ whole genome shotgun (WGS) entry which is preliminary data.</text>
</comment>
<dbReference type="InterPro" id="IPR002870">
    <property type="entry name" value="Peptidase_M12B_N"/>
</dbReference>
<dbReference type="GO" id="GO:0007155">
    <property type="term" value="P:cell adhesion"/>
    <property type="evidence" value="ECO:0007669"/>
    <property type="project" value="TreeGrafter"/>
</dbReference>
<evidence type="ECO:0000256" key="6">
    <source>
        <dbReference type="ARBA" id="ARBA00023157"/>
    </source>
</evidence>
<evidence type="ECO:0000256" key="3">
    <source>
        <dbReference type="ARBA" id="ARBA00022692"/>
    </source>
</evidence>
<evidence type="ECO:0000256" key="8">
    <source>
        <dbReference type="PROSITE-ProRule" id="PRU00076"/>
    </source>
</evidence>
<keyword evidence="5 11" id="KW-0472">Membrane</keyword>
<feature type="region of interest" description="Disordered" evidence="10">
    <location>
        <begin position="724"/>
        <end position="750"/>
    </location>
</feature>
<accession>A0A834DLM4</accession>